<feature type="transmembrane region" description="Helical" evidence="1">
    <location>
        <begin position="373"/>
        <end position="394"/>
    </location>
</feature>
<evidence type="ECO:0000313" key="4">
    <source>
        <dbReference type="Proteomes" id="UP000248423"/>
    </source>
</evidence>
<reference evidence="3 4" key="1">
    <citation type="submission" date="2018-02" db="EMBL/GenBank/DDBJ databases">
        <title>The genomes of Aspergillus section Nigri reveals drivers in fungal speciation.</title>
        <authorList>
            <consortium name="DOE Joint Genome Institute"/>
            <person name="Vesth T.C."/>
            <person name="Nybo J."/>
            <person name="Theobald S."/>
            <person name="Brandl J."/>
            <person name="Frisvad J.C."/>
            <person name="Nielsen K.F."/>
            <person name="Lyhne E.K."/>
            <person name="Kogle M.E."/>
            <person name="Kuo A."/>
            <person name="Riley R."/>
            <person name="Clum A."/>
            <person name="Nolan M."/>
            <person name="Lipzen A."/>
            <person name="Salamov A."/>
            <person name="Henrissat B."/>
            <person name="Wiebenga A."/>
            <person name="De vries R.P."/>
            <person name="Grigoriev I.V."/>
            <person name="Mortensen U.H."/>
            <person name="Andersen M.R."/>
            <person name="Baker S.E."/>
        </authorList>
    </citation>
    <scope>NUCLEOTIDE SEQUENCE [LARGE SCALE GENOMIC DNA]</scope>
    <source>
        <strain evidence="3 4">CBS 121057</strain>
    </source>
</reference>
<dbReference type="PANTHER" id="PTHR23028:SF134">
    <property type="entry name" value="PUTATIVE (AFU_ORTHOLOGUE AFUA_4G08520)-RELATED"/>
    <property type="match status" value="1"/>
</dbReference>
<dbReference type="Pfam" id="PF01757">
    <property type="entry name" value="Acyl_transf_3"/>
    <property type="match status" value="1"/>
</dbReference>
<name>A0A319ELW4_ASPSB</name>
<keyword evidence="1" id="KW-0812">Transmembrane</keyword>
<keyword evidence="1" id="KW-0472">Membrane</keyword>
<proteinExistence type="predicted"/>
<dbReference type="STRING" id="1448318.A0A319ELW4"/>
<dbReference type="Proteomes" id="UP000248423">
    <property type="component" value="Unassembled WGS sequence"/>
</dbReference>
<accession>A0A319ELW4</accession>
<evidence type="ECO:0000313" key="3">
    <source>
        <dbReference type="EMBL" id="PYI10670.1"/>
    </source>
</evidence>
<feature type="transmembrane region" description="Helical" evidence="1">
    <location>
        <begin position="52"/>
        <end position="73"/>
    </location>
</feature>
<dbReference type="AlphaFoldDB" id="A0A319ELW4"/>
<protein>
    <recommendedName>
        <fullName evidence="2">Acyltransferase 3 domain-containing protein</fullName>
    </recommendedName>
</protein>
<dbReference type="GO" id="GO:0016747">
    <property type="term" value="F:acyltransferase activity, transferring groups other than amino-acyl groups"/>
    <property type="evidence" value="ECO:0007669"/>
    <property type="project" value="InterPro"/>
</dbReference>
<feature type="domain" description="Acyltransferase 3" evidence="2">
    <location>
        <begin position="4"/>
        <end position="388"/>
    </location>
</feature>
<feature type="transmembrane region" description="Helical" evidence="1">
    <location>
        <begin position="331"/>
        <end position="353"/>
    </location>
</feature>
<organism evidence="3 4">
    <name type="scientific">Aspergillus sclerotiicarbonarius (strain CBS 121057 / IBT 28362)</name>
    <dbReference type="NCBI Taxonomy" id="1448318"/>
    <lineage>
        <taxon>Eukaryota</taxon>
        <taxon>Fungi</taxon>
        <taxon>Dikarya</taxon>
        <taxon>Ascomycota</taxon>
        <taxon>Pezizomycotina</taxon>
        <taxon>Eurotiomycetes</taxon>
        <taxon>Eurotiomycetidae</taxon>
        <taxon>Eurotiales</taxon>
        <taxon>Aspergillaceae</taxon>
        <taxon>Aspergillus</taxon>
        <taxon>Aspergillus subgen. Circumdati</taxon>
    </lineage>
</organism>
<sequence length="420" mass="49778">MQRIHWLDGLRGIAAFIVAFNHFFCGELQTPFRSFWAEPPEQNRRVIQLPPFRLLWALDAMVPLFMVVSGYTISHALLKFRDSNAGLFPDRLRSSIFRRPIRLFLPALFLTSCTQLLLYFGVYEDWLEKRLATHIKPCQSPWTHVRYLFDYVMDMMNILQLQWNNDFNGHLWTMPLELRGSYIVYFTIFVQAAWRPHARLWCLGLMFTYLLWYGEWDSFSFIAGLGLAEIHISPRNTVVKAHWTAFYVLRSAIALYLICLSAEDGYPPDYSFLSKFETPHWQLYDTWINVRRVWHAIGAVLFFSVALESPRLQRLLTTRVPQELGRLSFPIYLLHLPMYHMWSWFLRSHIWLLLWRRDYPSPEEEGRNMGPLVTVYILAGSILGGVVIILAELYNRFLDPQFGRLTRSIEMWLLQKDHRE</sequence>
<dbReference type="InterPro" id="IPR050879">
    <property type="entry name" value="Acyltransferase_3"/>
</dbReference>
<keyword evidence="1" id="KW-1133">Transmembrane helix</keyword>
<dbReference type="PANTHER" id="PTHR23028">
    <property type="entry name" value="ACETYLTRANSFERASE"/>
    <property type="match status" value="1"/>
</dbReference>
<keyword evidence="4" id="KW-1185">Reference proteome</keyword>
<dbReference type="EMBL" id="KZ826320">
    <property type="protein sequence ID" value="PYI10670.1"/>
    <property type="molecule type" value="Genomic_DNA"/>
</dbReference>
<feature type="transmembrane region" description="Helical" evidence="1">
    <location>
        <begin position="103"/>
        <end position="122"/>
    </location>
</feature>
<dbReference type="InterPro" id="IPR002656">
    <property type="entry name" value="Acyl_transf_3_dom"/>
</dbReference>
<evidence type="ECO:0000259" key="2">
    <source>
        <dbReference type="Pfam" id="PF01757"/>
    </source>
</evidence>
<dbReference type="OrthoDB" id="5819582at2759"/>
<evidence type="ECO:0000256" key="1">
    <source>
        <dbReference type="SAM" id="Phobius"/>
    </source>
</evidence>
<gene>
    <name evidence="3" type="ORF">BO78DRAFT_305169</name>
</gene>
<dbReference type="VEuPathDB" id="FungiDB:BO78DRAFT_305169"/>